<dbReference type="PANTHER" id="PTHR28083:SF1">
    <property type="entry name" value="GOOD FOR FULL DBP5 ACTIVITY PROTEIN 2"/>
    <property type="match status" value="1"/>
</dbReference>
<gene>
    <name evidence="3" type="ORF">PAC_18449</name>
</gene>
<evidence type="ECO:0000259" key="2">
    <source>
        <dbReference type="Pfam" id="PF21762"/>
    </source>
</evidence>
<feature type="region of interest" description="Disordered" evidence="1">
    <location>
        <begin position="106"/>
        <end position="133"/>
    </location>
</feature>
<feature type="compositionally biased region" description="Low complexity" evidence="1">
    <location>
        <begin position="106"/>
        <end position="119"/>
    </location>
</feature>
<dbReference type="Pfam" id="PF21762">
    <property type="entry name" value="DEDDh_C"/>
    <property type="match status" value="1"/>
</dbReference>
<accession>A0A1L7XU57</accession>
<keyword evidence="4" id="KW-1185">Reference proteome</keyword>
<proteinExistence type="predicted"/>
<dbReference type="Proteomes" id="UP000184330">
    <property type="component" value="Unassembled WGS sequence"/>
</dbReference>
<evidence type="ECO:0000313" key="4">
    <source>
        <dbReference type="Proteomes" id="UP000184330"/>
    </source>
</evidence>
<dbReference type="GO" id="GO:0005634">
    <property type="term" value="C:nucleus"/>
    <property type="evidence" value="ECO:0007669"/>
    <property type="project" value="TreeGrafter"/>
</dbReference>
<dbReference type="PANTHER" id="PTHR28083">
    <property type="entry name" value="GOOD FOR FULL DBP5 ACTIVITY PROTEIN 2"/>
    <property type="match status" value="1"/>
</dbReference>
<dbReference type="Gene3D" id="3.30.420.10">
    <property type="entry name" value="Ribonuclease H-like superfamily/Ribonuclease H"/>
    <property type="match status" value="1"/>
</dbReference>
<dbReference type="InterPro" id="IPR012337">
    <property type="entry name" value="RNaseH-like_sf"/>
</dbReference>
<organism evidence="3 4">
    <name type="scientific">Phialocephala subalpina</name>
    <dbReference type="NCBI Taxonomy" id="576137"/>
    <lineage>
        <taxon>Eukaryota</taxon>
        <taxon>Fungi</taxon>
        <taxon>Dikarya</taxon>
        <taxon>Ascomycota</taxon>
        <taxon>Pezizomycotina</taxon>
        <taxon>Leotiomycetes</taxon>
        <taxon>Helotiales</taxon>
        <taxon>Mollisiaceae</taxon>
        <taxon>Phialocephala</taxon>
        <taxon>Phialocephala fortinii species complex</taxon>
    </lineage>
</organism>
<feature type="region of interest" description="Disordered" evidence="1">
    <location>
        <begin position="150"/>
        <end position="176"/>
    </location>
</feature>
<dbReference type="AlphaFoldDB" id="A0A1L7XU57"/>
<dbReference type="OrthoDB" id="5953249at2759"/>
<feature type="compositionally biased region" description="Polar residues" evidence="1">
    <location>
        <begin position="154"/>
        <end position="165"/>
    </location>
</feature>
<protein>
    <recommendedName>
        <fullName evidence="2">Gfd2/YDR514C-like C-terminal domain-containing protein</fullName>
    </recommendedName>
</protein>
<evidence type="ECO:0000313" key="3">
    <source>
        <dbReference type="EMBL" id="CZR68550.1"/>
    </source>
</evidence>
<dbReference type="EMBL" id="FJOG01000056">
    <property type="protein sequence ID" value="CZR68550.1"/>
    <property type="molecule type" value="Genomic_DNA"/>
</dbReference>
<dbReference type="InterPro" id="IPR040151">
    <property type="entry name" value="Gfd2/YDR514C-like"/>
</dbReference>
<name>A0A1L7XU57_9HELO</name>
<dbReference type="SUPFAM" id="SSF53098">
    <property type="entry name" value="Ribonuclease H-like"/>
    <property type="match status" value="1"/>
</dbReference>
<reference evidence="3 4" key="1">
    <citation type="submission" date="2016-03" db="EMBL/GenBank/DDBJ databases">
        <authorList>
            <person name="Ploux O."/>
        </authorList>
    </citation>
    <scope>NUCLEOTIDE SEQUENCE [LARGE SCALE GENOMIC DNA]</scope>
    <source>
        <strain evidence="3 4">UAMH 11012</strain>
    </source>
</reference>
<dbReference type="GO" id="GO:0003676">
    <property type="term" value="F:nucleic acid binding"/>
    <property type="evidence" value="ECO:0007669"/>
    <property type="project" value="InterPro"/>
</dbReference>
<sequence>MSLLDTIKTALPGATKDQQKFSQKNVPEKAKVWQRLAEVVQNARSSLPPEELKVFDAILDPTTKIMPTLSCLPQQTTSISSTVATVKPSWGLKAYSSDAIAATPALDSASSSSISDTSSVKGLPASSVTSGSTSVDIPAVWNSLPAIFEHDSTRSTPPKSSTGESGHTGPHAPPGVTKELIKYMQDAFEPPGGFDVAKDLNLLRYELPKRTSFQDLQKAAFNEQIPVARQCLGLSRSLTTEQNTKVTPDRLKDAVLVCIDFENGPSVVENPKSTKLYSQMGVCIFDARVLSSRSDFDPERVLETYNFSTRNTEKWRDQLFIFGKTEETTLKGLYSKLDELLDRSRNNILIGHDVEHEIAVINALGFDIDARFSAILDTQDMMKWLWLPEKYKQVKYPPRHVLDVRLESLLSRIGVEFADLHIGGNDANFTLKAFLLLWLRA</sequence>
<evidence type="ECO:0000256" key="1">
    <source>
        <dbReference type="SAM" id="MobiDB-lite"/>
    </source>
</evidence>
<dbReference type="InterPro" id="IPR036397">
    <property type="entry name" value="RNaseH_sf"/>
</dbReference>
<feature type="domain" description="Gfd2/YDR514C-like C-terminal" evidence="2">
    <location>
        <begin position="317"/>
        <end position="435"/>
    </location>
</feature>
<dbReference type="InterPro" id="IPR048519">
    <property type="entry name" value="Gfd2/YDR514C-like_C"/>
</dbReference>